<reference evidence="3 4" key="1">
    <citation type="journal article" date="2015" name="BMC Genomics">
        <title>Transcriptome analysis of thermophilic methylotrophic Bacillus methanolicus MGA3 using RNA-sequencing provides detailed insights into its previously uncharted transcriptional landscape.</title>
        <authorList>
            <person name="Irla M."/>
            <person name="Neshat A."/>
            <person name="Brautaset T."/>
            <person name="Ruckert C."/>
            <person name="Kalinowski J."/>
            <person name="Wendisch V.F."/>
        </authorList>
    </citation>
    <scope>NUCLEOTIDE SEQUENCE [LARGE SCALE GENOMIC DNA]</scope>
    <source>
        <strain evidence="4">MGA3 / ATCC 53907</strain>
    </source>
</reference>
<feature type="transmembrane region" description="Helical" evidence="1">
    <location>
        <begin position="9"/>
        <end position="31"/>
    </location>
</feature>
<dbReference type="STRING" id="796606.BMMGA3_03650"/>
<dbReference type="Proteomes" id="UP000027602">
    <property type="component" value="Chromosome"/>
</dbReference>
<evidence type="ECO:0000259" key="2">
    <source>
        <dbReference type="Pfam" id="PF06713"/>
    </source>
</evidence>
<proteinExistence type="predicted"/>
<feature type="domain" description="Uncharacterized protein YyaB-like PH" evidence="2">
    <location>
        <begin position="61"/>
        <end position="134"/>
    </location>
</feature>
<keyword evidence="1" id="KW-1133">Transmembrane helix</keyword>
<keyword evidence="4" id="KW-1185">Reference proteome</keyword>
<protein>
    <submittedName>
        <fullName evidence="3">Putative membrane protein</fullName>
    </submittedName>
</protein>
<keyword evidence="1" id="KW-0812">Transmembrane</keyword>
<name>I3E769_BACMM</name>
<keyword evidence="1" id="KW-0472">Membrane</keyword>
<dbReference type="eggNOG" id="COG3428">
    <property type="taxonomic scope" value="Bacteria"/>
</dbReference>
<organism evidence="3 4">
    <name type="scientific">Bacillus methanolicus (strain MGA3 / ATCC 53907)</name>
    <dbReference type="NCBI Taxonomy" id="796606"/>
    <lineage>
        <taxon>Bacteria</taxon>
        <taxon>Bacillati</taxon>
        <taxon>Bacillota</taxon>
        <taxon>Bacilli</taxon>
        <taxon>Bacillales</taxon>
        <taxon>Bacillaceae</taxon>
        <taxon>Bacillus</taxon>
    </lineage>
</organism>
<accession>I3E769</accession>
<evidence type="ECO:0000313" key="3">
    <source>
        <dbReference type="EMBL" id="AIE59171.1"/>
    </source>
</evidence>
<dbReference type="Pfam" id="PF06713">
    <property type="entry name" value="bPH_4"/>
    <property type="match status" value="1"/>
</dbReference>
<evidence type="ECO:0000256" key="1">
    <source>
        <dbReference type="SAM" id="Phobius"/>
    </source>
</evidence>
<feature type="transmembrane region" description="Helical" evidence="1">
    <location>
        <begin position="37"/>
        <end position="65"/>
    </location>
</feature>
<dbReference type="HOGENOM" id="CLU_129146_1_0_9"/>
<dbReference type="KEGG" id="bmet:BMMGA3_03650"/>
<gene>
    <name evidence="3" type="ORF">BMMGA3_03650</name>
</gene>
<sequence length="141" mass="16381">MKFPSKKDWWLTIIIWGAMLFAIGSGVYALIFEESNLIDFVFVLIFTVMLPVFLLWMWLTTYYVLDESNLVIKYGPFKKIIPLNTIKSVKKSMNPLSSPALSLKRLEIVYSQNNMVLISPKDRDEFMKILSKHCPQAEIIL</sequence>
<dbReference type="OrthoDB" id="6658731at2"/>
<dbReference type="EMBL" id="CP007739">
    <property type="protein sequence ID" value="AIE59171.1"/>
    <property type="molecule type" value="Genomic_DNA"/>
</dbReference>
<dbReference type="RefSeq" id="WP_004433232.1">
    <property type="nucleotide sequence ID" value="NZ_ADWW01000002.1"/>
</dbReference>
<evidence type="ECO:0000313" key="4">
    <source>
        <dbReference type="Proteomes" id="UP000027602"/>
    </source>
</evidence>
<dbReference type="GO" id="GO:0030153">
    <property type="term" value="P:bacteriocin immunity"/>
    <property type="evidence" value="ECO:0007669"/>
    <property type="project" value="InterPro"/>
</dbReference>
<dbReference type="InterPro" id="IPR009589">
    <property type="entry name" value="PH_YyaB-like"/>
</dbReference>
<dbReference type="AlphaFoldDB" id="I3E769"/>